<gene>
    <name evidence="2" type="ORF">EJ913_28385</name>
</gene>
<evidence type="ECO:0000313" key="3">
    <source>
        <dbReference type="Proteomes" id="UP000280346"/>
    </source>
</evidence>
<proteinExistence type="predicted"/>
<dbReference type="AlphaFoldDB" id="A0A433J0K8"/>
<dbReference type="OrthoDB" id="8479080at2"/>
<keyword evidence="3" id="KW-1185">Reference proteome</keyword>
<protein>
    <recommendedName>
        <fullName evidence="1">SCP2 domain-containing protein</fullName>
    </recommendedName>
</protein>
<sequence length="217" mass="22990">MPTPRSDDTMANAPDGRTLETAVTALALRVADAVGPRLRDPVLDRLAGVFVRRHPRAAEAVSSLPQATVLIDAVDLPWGLLLRVGPEGLRLRLCEVATTTADATVRGRFAALLDLAEGRIDGDALFFRRDLTIAGDTALVVALRNALDGEEIDVLAEMDAVAGPLGRLGPMARRHAARVAEALGGLQGALLAPVVGRVGALEKRLARMETRMKAGER</sequence>
<dbReference type="Proteomes" id="UP000280346">
    <property type="component" value="Unassembled WGS sequence"/>
</dbReference>
<comment type="caution">
    <text evidence="2">The sequence shown here is derived from an EMBL/GenBank/DDBJ whole genome shotgun (WGS) entry which is preliminary data.</text>
</comment>
<dbReference type="InterPro" id="IPR003033">
    <property type="entry name" value="SCP2_sterol-bd_dom"/>
</dbReference>
<evidence type="ECO:0000259" key="1">
    <source>
        <dbReference type="Pfam" id="PF02036"/>
    </source>
</evidence>
<name>A0A433J0K8_9PROT</name>
<feature type="domain" description="SCP2" evidence="1">
    <location>
        <begin position="53"/>
        <end position="148"/>
    </location>
</feature>
<dbReference type="EMBL" id="RZIJ01000037">
    <property type="protein sequence ID" value="RUQ62543.1"/>
    <property type="molecule type" value="Genomic_DNA"/>
</dbReference>
<organism evidence="2 3">
    <name type="scientific">Azospirillum doebereinerae</name>
    <dbReference type="NCBI Taxonomy" id="92933"/>
    <lineage>
        <taxon>Bacteria</taxon>
        <taxon>Pseudomonadati</taxon>
        <taxon>Pseudomonadota</taxon>
        <taxon>Alphaproteobacteria</taxon>
        <taxon>Rhodospirillales</taxon>
        <taxon>Azospirillaceae</taxon>
        <taxon>Azospirillum</taxon>
    </lineage>
</organism>
<dbReference type="SUPFAM" id="SSF55718">
    <property type="entry name" value="SCP-like"/>
    <property type="match status" value="1"/>
</dbReference>
<reference evidence="2 3" key="1">
    <citation type="submission" date="2018-12" db="EMBL/GenBank/DDBJ databases">
        <authorList>
            <person name="Yang Y."/>
        </authorList>
    </citation>
    <scope>NUCLEOTIDE SEQUENCE [LARGE SCALE GENOMIC DNA]</scope>
    <source>
        <strain evidence="2 3">GSF71</strain>
    </source>
</reference>
<evidence type="ECO:0000313" key="2">
    <source>
        <dbReference type="EMBL" id="RUQ62543.1"/>
    </source>
</evidence>
<dbReference type="RefSeq" id="WP_127004313.1">
    <property type="nucleotide sequence ID" value="NZ_CP173193.1"/>
</dbReference>
<dbReference type="InterPro" id="IPR036527">
    <property type="entry name" value="SCP2_sterol-bd_dom_sf"/>
</dbReference>
<accession>A0A433J0K8</accession>
<dbReference type="Pfam" id="PF02036">
    <property type="entry name" value="SCP2"/>
    <property type="match status" value="1"/>
</dbReference>